<accession>A0A8H5GGD2</accession>
<comment type="similarity">
    <text evidence="2">Belongs to the THOC2 family.</text>
</comment>
<feature type="region of interest" description="Disordered" evidence="5">
    <location>
        <begin position="1434"/>
        <end position="2091"/>
    </location>
</feature>
<feature type="compositionally biased region" description="Basic and acidic residues" evidence="5">
    <location>
        <begin position="1939"/>
        <end position="1959"/>
    </location>
</feature>
<name>A0A8H5GGD2_9AGAR</name>
<evidence type="ECO:0000259" key="7">
    <source>
        <dbReference type="Pfam" id="PF11732"/>
    </source>
</evidence>
<evidence type="ECO:0000256" key="1">
    <source>
        <dbReference type="ARBA" id="ARBA00004123"/>
    </source>
</evidence>
<organism evidence="9 10">
    <name type="scientific">Leucocoprinus leucothites</name>
    <dbReference type="NCBI Taxonomy" id="201217"/>
    <lineage>
        <taxon>Eukaryota</taxon>
        <taxon>Fungi</taxon>
        <taxon>Dikarya</taxon>
        <taxon>Basidiomycota</taxon>
        <taxon>Agaricomycotina</taxon>
        <taxon>Agaricomycetes</taxon>
        <taxon>Agaricomycetidae</taxon>
        <taxon>Agaricales</taxon>
        <taxon>Agaricineae</taxon>
        <taxon>Agaricaceae</taxon>
        <taxon>Leucocoprinus</taxon>
    </lineage>
</organism>
<feature type="compositionally biased region" description="Basic and acidic residues" evidence="5">
    <location>
        <begin position="1819"/>
        <end position="1832"/>
    </location>
</feature>
<feature type="compositionally biased region" description="Basic and acidic residues" evidence="5">
    <location>
        <begin position="2008"/>
        <end position="2033"/>
    </location>
</feature>
<feature type="compositionally biased region" description="Basic and acidic residues" evidence="5">
    <location>
        <begin position="1539"/>
        <end position="1552"/>
    </location>
</feature>
<dbReference type="GO" id="GO:0006397">
    <property type="term" value="P:mRNA processing"/>
    <property type="evidence" value="ECO:0007669"/>
    <property type="project" value="InterPro"/>
</dbReference>
<dbReference type="InterPro" id="IPR021418">
    <property type="entry name" value="THO_THOC2_C"/>
</dbReference>
<keyword evidence="4" id="KW-0539">Nucleus</keyword>
<feature type="compositionally biased region" description="Basic and acidic residues" evidence="5">
    <location>
        <begin position="1701"/>
        <end position="1807"/>
    </location>
</feature>
<dbReference type="PANTHER" id="PTHR21597">
    <property type="entry name" value="THO2 PROTEIN"/>
    <property type="match status" value="1"/>
</dbReference>
<dbReference type="InterPro" id="IPR032302">
    <property type="entry name" value="THOC2_N"/>
</dbReference>
<feature type="compositionally biased region" description="Low complexity" evidence="5">
    <location>
        <begin position="2055"/>
        <end position="2068"/>
    </location>
</feature>
<dbReference type="GO" id="GO:0000445">
    <property type="term" value="C:THO complex part of transcription export complex"/>
    <property type="evidence" value="ECO:0007669"/>
    <property type="project" value="TreeGrafter"/>
</dbReference>
<feature type="domain" description="THO complex subunit 2 N-terminal" evidence="8">
    <location>
        <begin position="10"/>
        <end position="723"/>
    </location>
</feature>
<evidence type="ECO:0000256" key="4">
    <source>
        <dbReference type="ARBA" id="ARBA00023242"/>
    </source>
</evidence>
<comment type="caution">
    <text evidence="9">The sequence shown here is derived from an EMBL/GenBank/DDBJ whole genome shotgun (WGS) entry which is preliminary data.</text>
</comment>
<feature type="domain" description="THO complex subunitTHOC2 C-terminal" evidence="6">
    <location>
        <begin position="1109"/>
        <end position="1425"/>
    </location>
</feature>
<dbReference type="Proteomes" id="UP000559027">
    <property type="component" value="Unassembled WGS sequence"/>
</dbReference>
<feature type="compositionally biased region" description="Polar residues" evidence="5">
    <location>
        <begin position="1808"/>
        <end position="1817"/>
    </location>
</feature>
<gene>
    <name evidence="9" type="ORF">D9756_000772</name>
</gene>
<evidence type="ECO:0000256" key="2">
    <source>
        <dbReference type="ARBA" id="ARBA00007857"/>
    </source>
</evidence>
<feature type="compositionally biased region" description="Basic and acidic residues" evidence="5">
    <location>
        <begin position="1644"/>
        <end position="1662"/>
    </location>
</feature>
<dbReference type="InterPro" id="IPR021726">
    <property type="entry name" value="THO_THOC2_N"/>
</dbReference>
<protein>
    <recommendedName>
        <fullName evidence="3">THO complex subunit 2</fullName>
    </recommendedName>
</protein>
<proteinExistence type="inferred from homology"/>
<feature type="compositionally biased region" description="Low complexity" evidence="5">
    <location>
        <begin position="1617"/>
        <end position="1627"/>
    </location>
</feature>
<dbReference type="PANTHER" id="PTHR21597:SF0">
    <property type="entry name" value="THO COMPLEX SUBUNIT 2"/>
    <property type="match status" value="1"/>
</dbReference>
<dbReference type="EMBL" id="JAACJO010000001">
    <property type="protein sequence ID" value="KAF5364315.1"/>
    <property type="molecule type" value="Genomic_DNA"/>
</dbReference>
<dbReference type="Pfam" id="PF11732">
    <property type="entry name" value="Thoc2"/>
    <property type="match status" value="1"/>
</dbReference>
<reference evidence="9 10" key="1">
    <citation type="journal article" date="2020" name="ISME J.">
        <title>Uncovering the hidden diversity of litter-decomposition mechanisms in mushroom-forming fungi.</title>
        <authorList>
            <person name="Floudas D."/>
            <person name="Bentzer J."/>
            <person name="Ahren D."/>
            <person name="Johansson T."/>
            <person name="Persson P."/>
            <person name="Tunlid A."/>
        </authorList>
    </citation>
    <scope>NUCLEOTIDE SEQUENCE [LARGE SCALE GENOMIC DNA]</scope>
    <source>
        <strain evidence="9 10">CBS 146.42</strain>
    </source>
</reference>
<evidence type="ECO:0000256" key="5">
    <source>
        <dbReference type="SAM" id="MobiDB-lite"/>
    </source>
</evidence>
<evidence type="ECO:0000259" key="8">
    <source>
        <dbReference type="Pfam" id="PF16134"/>
    </source>
</evidence>
<feature type="region of interest" description="Disordered" evidence="5">
    <location>
        <begin position="1023"/>
        <end position="1069"/>
    </location>
</feature>
<evidence type="ECO:0000256" key="3">
    <source>
        <dbReference type="ARBA" id="ARBA00019596"/>
    </source>
</evidence>
<dbReference type="GO" id="GO:0003729">
    <property type="term" value="F:mRNA binding"/>
    <property type="evidence" value="ECO:0007669"/>
    <property type="project" value="TreeGrafter"/>
</dbReference>
<dbReference type="InterPro" id="IPR040007">
    <property type="entry name" value="Tho2"/>
</dbReference>
<feature type="compositionally biased region" description="Low complexity" evidence="5">
    <location>
        <begin position="1486"/>
        <end position="1496"/>
    </location>
</feature>
<feature type="domain" description="THO complex subunitTHOC2 N-terminal" evidence="7">
    <location>
        <begin position="730"/>
        <end position="805"/>
    </location>
</feature>
<feature type="compositionally biased region" description="Basic and acidic residues" evidence="5">
    <location>
        <begin position="1849"/>
        <end position="1898"/>
    </location>
</feature>
<feature type="compositionally biased region" description="Basic and acidic residues" evidence="5">
    <location>
        <begin position="2082"/>
        <end position="2091"/>
    </location>
</feature>
<feature type="compositionally biased region" description="Pro residues" evidence="5">
    <location>
        <begin position="1457"/>
        <end position="1470"/>
    </location>
</feature>
<keyword evidence="10" id="KW-1185">Reference proteome</keyword>
<evidence type="ECO:0000313" key="10">
    <source>
        <dbReference type="Proteomes" id="UP000559027"/>
    </source>
</evidence>
<feature type="compositionally biased region" description="Polar residues" evidence="5">
    <location>
        <begin position="1498"/>
        <end position="1515"/>
    </location>
</feature>
<sequence length="2091" mass="232747">MNVIDTVRKCVANWTKGGESECRNILAQPHCDPSGLDTLTTAYHALLTSVLSTWSSKPALSQTQFIDFVKAVVDSLPSSSSQQSSSCVATLGDHLVDMIWSIDAALDEVLADAKVALSTGDSVATDAAEKVKAAKQNAEKDKEGLHTIVKRLLELRIISPESCRERLDLSVLASVGLIADEGMMGKKEIRMRTGLFYKQNKFNLLREQSEGYSKLVIELTSGMGPPHSPATGAPTETYKDIHARASHVWGKVISLIGKFDLDPNRALDLILDVLSSNLATHYTFFLALLSFSPWAASYQRRVDPVSGDAAMDTDPSPNPTPVSYKGKSLDEVLTIAEESSWNGGDITDPKSSRVLSQVLGFKYAYYQTPEIVDTTPKSLYLTTAILIRERFISLEDIYPHLSPSEDNMELTRKEYLDNVQTRIAGAKMSLLAMAAPLESGPSSQGKAKAATTQENKKIEVKNTNQKIGLLHALLSVGALRPAFAILTKFPWVVDVFPELADLLLRILKHSLEPFYDTMANKQRNINFLEPRSRFGPSGAMHPVARKPLLTLWAPTPPSTSSTDFLFFFPDWADRVPMTTTLDDLEDVIEPIMHFIGIHISRDPLFLTKFLRLGRQHLQPTNPPIDPHTKKPVGKPDRTNPIRVFWFKILRTYLIPGLPLIRGNAVCTVEVWSIIRHFPQEARWQLYGEWKTQVYKSHPELKIRFVQADRESKGILRRLSHNSTDALSGPVAKLAHSNPCIFFQNAVNQIMAYDNLASVVIQALRYVTNMGFDVLVFIVLDALANPNKNRVKDDGVNTADWLQSLASFTGMLFRRYSAELSPLLNYVAHQLQSGQTTEIVVLRELIWKMAGIEPLPSLSEAQIAAMAGGPILRIEAIASETRGARLDTSESNLKGPQRLGRSLLEAPSLALPLLVQVAQQRQACVFRAQDAHLKSLASLFDATHGVMLQYLELLTSPLAIPPDVYATQVLPSLAELGEKYGICAPICMQIYRPVWHVALLNQAMVARDQERKEAEEAEKRLKAALTAKREPSNTNSRIASPALGAPSSTPEASDKKAATTDLAPMEGVTSTDVDTIKAEISRTPENPWLPELAQYFDDLRKVAPGNAYDVIGPGFYLTFWQLSMYDLAPPTARYAEEGTNLRNLSRQEDSKYISADRSSDRTRRLTAIIHRQRRDKYNSYAKLLSEELKEQGDSRSFTLKRLAREKPHWFAHTIPKSAHLVTSIIEHCIQPRCLLSPMDADFCAQFIKVLHTMGTPGFHTLALYDRLLGEHVKVVIFSCSEYEARNYGRFLRGILSDTLNWYKNKHLYEQDNQTTKNGQVVFHPGFQRSMANKPGSVPDILKHDGLMTIVRKWHRKLAKAFIECIQTDEYMHVYNAIIVLKEILPVFPLAVVQTYGAEIDKAVDQLLEKEQRGDLKILGKAYSASLKKREHLWGAAKASPKKQVNGAVPQRPSSGTPQPIPEKPRNGPPTGPQAQNGTFNIPPRPSHTPSSTPSGPRATAQSTANNLPSTQPTITMPTPEKPSENALPSKIPVENIPRPEVVRRVRTDVRDSPRPSPAPVKMDTTTDHRNVPTPPPLRPSDALPTGPGHRRSPMIHSDVPRSNLPPPSQQQLRETQEPPRSSRPGEPSNANMPPPSVPSQTASAHELRESARSTVPRLERSESQHSQAGSAAPSPRVRSPSPISRPGTRNHSNDSKGSGGRSRQDEPKRSEREGRQEGREHGSSMARRDSLTHDRSERSGRDRGRDRDGGRDERDRERDRGRDRHGHGDRDREKGGERDRDRDRERDRDRDRHRRDDKDRDRDRKEARSQPSGTNTPVTGDERNTLARPDPRNRNGNAGSEESLGKRRRPTEDDPERGSKRSSRKEAHRDDRRRPSEKDERDRDSERKRKDRDVHDGDNRGPVPDKPAAEKKIPDAPKARAPPTPSAPRAMAGGGGSGERNNKGEISSGRDRHRDGRDQPKGPPLNAPTAPDPSRAANSLRSRISEKESGLSHPPPQGPSSYRVGESSSSRRDDDRDGSGRKRTVSDREKETHELPSGPGEGTQTKRPRINRNRYPNQPSQPSNASSNSHGFARKVLPIDPSAGDRNRGRQD</sequence>
<dbReference type="OrthoDB" id="29024at2759"/>
<evidence type="ECO:0000313" key="9">
    <source>
        <dbReference type="EMBL" id="KAF5364315.1"/>
    </source>
</evidence>
<dbReference type="GO" id="GO:0006406">
    <property type="term" value="P:mRNA export from nucleus"/>
    <property type="evidence" value="ECO:0007669"/>
    <property type="project" value="InterPro"/>
</dbReference>
<dbReference type="Pfam" id="PF11262">
    <property type="entry name" value="Tho2"/>
    <property type="match status" value="1"/>
</dbReference>
<evidence type="ECO:0000259" key="6">
    <source>
        <dbReference type="Pfam" id="PF11262"/>
    </source>
</evidence>
<feature type="compositionally biased region" description="Basic and acidic residues" evidence="5">
    <location>
        <begin position="1906"/>
        <end position="1917"/>
    </location>
</feature>
<comment type="subcellular location">
    <subcellularLocation>
        <location evidence="1">Nucleus</location>
    </subcellularLocation>
</comment>
<dbReference type="Pfam" id="PF16134">
    <property type="entry name" value="THOC2_N"/>
    <property type="match status" value="1"/>
</dbReference>
<feature type="compositionally biased region" description="Low complexity" evidence="5">
    <location>
        <begin position="1667"/>
        <end position="1685"/>
    </location>
</feature>